<dbReference type="GO" id="GO:0005737">
    <property type="term" value="C:cytoplasm"/>
    <property type="evidence" value="ECO:0007669"/>
    <property type="project" value="TreeGrafter"/>
</dbReference>
<organism evidence="5 6">
    <name type="scientific">Pseudomonas oryzihabitans</name>
    <dbReference type="NCBI Taxonomy" id="47885"/>
    <lineage>
        <taxon>Bacteria</taxon>
        <taxon>Pseudomonadati</taxon>
        <taxon>Pseudomonadota</taxon>
        <taxon>Gammaproteobacteria</taxon>
        <taxon>Pseudomonadales</taxon>
        <taxon>Pseudomonadaceae</taxon>
        <taxon>Pseudomonas</taxon>
    </lineage>
</organism>
<dbReference type="InterPro" id="IPR050772">
    <property type="entry name" value="Hydratase-Decarb/MhpD_sf"/>
</dbReference>
<protein>
    <submittedName>
        <fullName evidence="5">2-keto-4-pentenoate hydratase</fullName>
    </submittedName>
</protein>
<dbReference type="OrthoDB" id="9792137at2"/>
<dbReference type="PANTHER" id="PTHR30143">
    <property type="entry name" value="ACID HYDRATASE"/>
    <property type="match status" value="1"/>
</dbReference>
<dbReference type="AlphaFoldDB" id="A0A1G5PI27"/>
<evidence type="ECO:0000313" key="6">
    <source>
        <dbReference type="Proteomes" id="UP000183046"/>
    </source>
</evidence>
<keyword evidence="3" id="KW-0456">Lyase</keyword>
<proteinExistence type="inferred from homology"/>
<dbReference type="Gene3D" id="3.90.850.10">
    <property type="entry name" value="Fumarylacetoacetase-like, C-terminal domain"/>
    <property type="match status" value="1"/>
</dbReference>
<dbReference type="InterPro" id="IPR011234">
    <property type="entry name" value="Fumarylacetoacetase-like_C"/>
</dbReference>
<sequence>MSLPADISRVLINAWREGVCQPFDELEVLSEADAYQVQDLVASALGWFPDDGANTWKLGGSPGQLISVARVPQQAIHVSGWTAPAGYCHRFGIESELVVRLGCDLDEYAELGVAHDAIDAWIPAIELCDTRFNNGEHAHPLLRLADQQLNRALILGEPVDSMGDWLLQRVELRVNGQRRTGAQGSHPFSDPLSSLPWLARHAAARGMPLKAGDLIATGSWTGLYWAPSDSLIEIIFDGVGSVSMTS</sequence>
<dbReference type="GO" id="GO:0008684">
    <property type="term" value="F:2-oxopent-4-enoate hydratase activity"/>
    <property type="evidence" value="ECO:0007669"/>
    <property type="project" value="TreeGrafter"/>
</dbReference>
<evidence type="ECO:0000256" key="1">
    <source>
        <dbReference type="ARBA" id="ARBA00010715"/>
    </source>
</evidence>
<gene>
    <name evidence="5" type="ORF">SAMN05216279_13110</name>
</gene>
<evidence type="ECO:0000259" key="4">
    <source>
        <dbReference type="Pfam" id="PF01557"/>
    </source>
</evidence>
<evidence type="ECO:0000256" key="2">
    <source>
        <dbReference type="ARBA" id="ARBA00022797"/>
    </source>
</evidence>
<accession>A0A1G5PI27</accession>
<comment type="similarity">
    <text evidence="1">Belongs to the hydratase/decarboxylase family.</text>
</comment>
<dbReference type="RefSeq" id="WP_074585355.1">
    <property type="nucleotide sequence ID" value="NZ_FMWB01000031.1"/>
</dbReference>
<reference evidence="6" key="1">
    <citation type="submission" date="2016-10" db="EMBL/GenBank/DDBJ databases">
        <authorList>
            <person name="de Groot N.N."/>
        </authorList>
    </citation>
    <scope>NUCLEOTIDE SEQUENCE [LARGE SCALE GENOMIC DNA]</scope>
    <source>
        <strain evidence="6">DSM 15758</strain>
    </source>
</reference>
<name>A0A1G5PI27_9PSED</name>
<feature type="domain" description="Fumarylacetoacetase-like C-terminal" evidence="4">
    <location>
        <begin position="72"/>
        <end position="242"/>
    </location>
</feature>
<dbReference type="InterPro" id="IPR036663">
    <property type="entry name" value="Fumarylacetoacetase_C_sf"/>
</dbReference>
<dbReference type="Pfam" id="PF01557">
    <property type="entry name" value="FAA_hydrolase"/>
    <property type="match status" value="1"/>
</dbReference>
<evidence type="ECO:0000256" key="3">
    <source>
        <dbReference type="ARBA" id="ARBA00023239"/>
    </source>
</evidence>
<keyword evidence="2" id="KW-0058">Aromatic hydrocarbons catabolism</keyword>
<dbReference type="SUPFAM" id="SSF56529">
    <property type="entry name" value="FAH"/>
    <property type="match status" value="1"/>
</dbReference>
<comment type="caution">
    <text evidence="5">The sequence shown here is derived from an EMBL/GenBank/DDBJ whole genome shotgun (WGS) entry which is preliminary data.</text>
</comment>
<dbReference type="PANTHER" id="PTHR30143:SF0">
    <property type="entry name" value="2-KETO-4-PENTENOATE HYDRATASE"/>
    <property type="match status" value="1"/>
</dbReference>
<dbReference type="EMBL" id="FMWB01000031">
    <property type="protein sequence ID" value="SCZ48730.1"/>
    <property type="molecule type" value="Genomic_DNA"/>
</dbReference>
<dbReference type="Proteomes" id="UP000183046">
    <property type="component" value="Unassembled WGS sequence"/>
</dbReference>
<evidence type="ECO:0000313" key="5">
    <source>
        <dbReference type="EMBL" id="SCZ48730.1"/>
    </source>
</evidence>